<dbReference type="AlphaFoldDB" id="A0AAN8NIC0"/>
<proteinExistence type="predicted"/>
<gene>
    <name evidence="2" type="ORF">TWF506_002119</name>
</gene>
<evidence type="ECO:0000313" key="3">
    <source>
        <dbReference type="Proteomes" id="UP001307849"/>
    </source>
</evidence>
<accession>A0AAN8NIC0</accession>
<feature type="region of interest" description="Disordered" evidence="1">
    <location>
        <begin position="212"/>
        <end position="232"/>
    </location>
</feature>
<reference evidence="2 3" key="1">
    <citation type="submission" date="2019-10" db="EMBL/GenBank/DDBJ databases">
        <authorList>
            <person name="Palmer J.M."/>
        </authorList>
    </citation>
    <scope>NUCLEOTIDE SEQUENCE [LARGE SCALE GENOMIC DNA]</scope>
    <source>
        <strain evidence="2 3">TWF506</strain>
    </source>
</reference>
<evidence type="ECO:0000256" key="1">
    <source>
        <dbReference type="SAM" id="MobiDB-lite"/>
    </source>
</evidence>
<sequence length="322" mass="36852">MKALSIFHAVYSGVITASAYASPVLMENPEAQHHLTKRMISASKAGNYFGGFLRVYQSEIPEWTTKKSGLLNSYLVFSHLVREEIANLKVEPYVPLLRAYSRQYAKQIYPDDPLAYISWQDFINEDLVRALHRPWGEKWKLPPFTLSPDDRIKGIPAGLLDKYPHAEIENEEDFNKRPLLRSDEITTVEYIAEFSLPFADISQLTNWLFNPVSGPARDPEPDPAIPSQDQDNRVYIELDRRERMQESLQAIYNRLKALVEDLKGFDLQTQFAGKIPIPPDTAQPIIEAVQKMIDHQHGWERVKDLVGVLITVMTYLAEEPSA</sequence>
<dbReference type="EMBL" id="JAVHJM010000001">
    <property type="protein sequence ID" value="KAK6521918.1"/>
    <property type="molecule type" value="Genomic_DNA"/>
</dbReference>
<keyword evidence="3" id="KW-1185">Reference proteome</keyword>
<protein>
    <submittedName>
        <fullName evidence="2">Uncharacterized protein</fullName>
    </submittedName>
</protein>
<evidence type="ECO:0000313" key="2">
    <source>
        <dbReference type="EMBL" id="KAK6521918.1"/>
    </source>
</evidence>
<dbReference type="Proteomes" id="UP001307849">
    <property type="component" value="Unassembled WGS sequence"/>
</dbReference>
<comment type="caution">
    <text evidence="2">The sequence shown here is derived from an EMBL/GenBank/DDBJ whole genome shotgun (WGS) entry which is preliminary data.</text>
</comment>
<name>A0AAN8NIC0_9PEZI</name>
<organism evidence="2 3">
    <name type="scientific">Arthrobotrys conoides</name>
    <dbReference type="NCBI Taxonomy" id="74498"/>
    <lineage>
        <taxon>Eukaryota</taxon>
        <taxon>Fungi</taxon>
        <taxon>Dikarya</taxon>
        <taxon>Ascomycota</taxon>
        <taxon>Pezizomycotina</taxon>
        <taxon>Orbiliomycetes</taxon>
        <taxon>Orbiliales</taxon>
        <taxon>Orbiliaceae</taxon>
        <taxon>Arthrobotrys</taxon>
    </lineage>
</organism>